<proteinExistence type="predicted"/>
<dbReference type="EMBL" id="GBXI01016307">
    <property type="protein sequence ID" value="JAC97984.1"/>
    <property type="molecule type" value="Transcribed_RNA"/>
</dbReference>
<dbReference type="PANTHER" id="PTHR46601:SF2">
    <property type="entry name" value="UBIQUITIN-LIKE PROTEASE FAMILY PROFILE DOMAIN-CONTAINING PROTEIN"/>
    <property type="match status" value="1"/>
</dbReference>
<name>A0A0A1WHI5_ZEUCU</name>
<protein>
    <submittedName>
        <fullName evidence="1">(S)-beta-bisabolene synthase</fullName>
    </submittedName>
</protein>
<reference evidence="1" key="1">
    <citation type="submission" date="2014-11" db="EMBL/GenBank/DDBJ databases">
        <authorList>
            <person name="Geib S."/>
        </authorList>
    </citation>
    <scope>NUCLEOTIDE SEQUENCE</scope>
</reference>
<evidence type="ECO:0000313" key="1">
    <source>
        <dbReference type="EMBL" id="JAC97984.1"/>
    </source>
</evidence>
<dbReference type="PANTHER" id="PTHR46601">
    <property type="entry name" value="ULP_PROTEASE DOMAIN-CONTAINING PROTEIN"/>
    <property type="match status" value="1"/>
</dbReference>
<sequence>MIYEFYTNDDISTETAGRKSTLISKSNNLPISKRFMVMTIREAYELFKTTFPGTNISRTKFYNNRPKHVELSSKLPHNMCVCQYHANFSFLLEAMFGIFRMFPSNFRKFLRKVCCDETNEVCMRNECNKCIKDITDAFVPLIYINQLEELTEWKHWRIVDKRIIISYTKGPITDLINELESQLPSFKQHTYVKLHTYVKRTQQKYFQDRKISIKQDEAVLQVDFAENYRLLNQNEIQSAHFSYSQVTIFTCVAWLHNCTRSFAITSDQLSQNKYDVYCFLQLIVKKLKEQNAISKLFLFSDGCASQFKNKFILSIIPFFKENLDLTNFEWNFFATAHGKGAVDGIGAVIKRKIWQMVKARNIVLNNAHDFFKLAKNNINGISILYVSSTYIKNSTAFLSERWANVKSIPGIKSNHYFSFLNENELEIALTADSAKHKIYL</sequence>
<reference evidence="1" key="2">
    <citation type="journal article" date="2015" name="Gigascience">
        <title>Reconstructing a comprehensive transcriptome assembly of a white-pupal translocated strain of the pest fruit fly Bactrocera cucurbitae.</title>
        <authorList>
            <person name="Sim S.B."/>
            <person name="Calla B."/>
            <person name="Hall B."/>
            <person name="DeRego T."/>
            <person name="Geib S.M."/>
        </authorList>
    </citation>
    <scope>NUCLEOTIDE SEQUENCE</scope>
</reference>
<gene>
    <name evidence="1" type="primary">TPS1</name>
    <name evidence="1" type="ORF">g.5502</name>
</gene>
<accession>A0A0A1WHI5</accession>
<organism evidence="1">
    <name type="scientific">Zeugodacus cucurbitae</name>
    <name type="common">Melon fruit fly</name>
    <name type="synonym">Bactrocera cucurbitae</name>
    <dbReference type="NCBI Taxonomy" id="28588"/>
    <lineage>
        <taxon>Eukaryota</taxon>
        <taxon>Metazoa</taxon>
        <taxon>Ecdysozoa</taxon>
        <taxon>Arthropoda</taxon>
        <taxon>Hexapoda</taxon>
        <taxon>Insecta</taxon>
        <taxon>Pterygota</taxon>
        <taxon>Neoptera</taxon>
        <taxon>Endopterygota</taxon>
        <taxon>Diptera</taxon>
        <taxon>Brachycera</taxon>
        <taxon>Muscomorpha</taxon>
        <taxon>Tephritoidea</taxon>
        <taxon>Tephritidae</taxon>
        <taxon>Zeugodacus</taxon>
        <taxon>Zeugodacus</taxon>
    </lineage>
</organism>
<dbReference type="AlphaFoldDB" id="A0A0A1WHI5"/>